<reference evidence="3 5" key="1">
    <citation type="submission" date="2015-07" db="EMBL/GenBank/DDBJ databases">
        <title>Genome of Polaribacter dokdonenesis DSW-5, isolated from seawater off Dokdo in Korea.</title>
        <authorList>
            <person name="Yoon K."/>
            <person name="Song J.Y."/>
            <person name="Kim J.F."/>
        </authorList>
    </citation>
    <scope>NUCLEOTIDE SEQUENCE [LARGE SCALE GENOMIC DNA]</scope>
    <source>
        <strain evidence="3 5">DSW-5</strain>
    </source>
</reference>
<dbReference type="OrthoDB" id="9805159at2"/>
<keyword evidence="1" id="KW-0328">Glycosyltransferase</keyword>
<dbReference type="PANTHER" id="PTHR38784:SF1">
    <property type="entry name" value="SUCROSE PHOSPHORYLASE"/>
    <property type="match status" value="1"/>
</dbReference>
<comment type="caution">
    <text evidence="3">The sequence shown here is derived from an EMBL/GenBank/DDBJ whole genome shotgun (WGS) entry which is preliminary data.</text>
</comment>
<evidence type="ECO:0000313" key="4">
    <source>
        <dbReference type="EMBL" id="SEE60524.1"/>
    </source>
</evidence>
<dbReference type="EMBL" id="LGBR01000001">
    <property type="protein sequence ID" value="KOY50543.1"/>
    <property type="molecule type" value="Genomic_DNA"/>
</dbReference>
<accession>A0A0M9CE17</accession>
<evidence type="ECO:0000256" key="1">
    <source>
        <dbReference type="ARBA" id="ARBA00022676"/>
    </source>
</evidence>
<dbReference type="Gene3D" id="3.90.400.10">
    <property type="entry name" value="Oligo-1,6-glucosidase, Domain 2"/>
    <property type="match status" value="1"/>
</dbReference>
<dbReference type="AlphaFoldDB" id="A0A0M9CE17"/>
<evidence type="ECO:0000313" key="3">
    <source>
        <dbReference type="EMBL" id="KOY50543.1"/>
    </source>
</evidence>
<proteinExistence type="predicted"/>
<dbReference type="PANTHER" id="PTHR38784">
    <property type="entry name" value="SUCROSE PHOSPHORYLASE"/>
    <property type="match status" value="1"/>
</dbReference>
<dbReference type="RefSeq" id="WP_053972828.1">
    <property type="nucleotide sequence ID" value="NZ_FNUE01000002.1"/>
</dbReference>
<dbReference type="EMBL" id="FNUE01000002">
    <property type="protein sequence ID" value="SEE60524.1"/>
    <property type="molecule type" value="Genomic_DNA"/>
</dbReference>
<dbReference type="Proteomes" id="UP000037716">
    <property type="component" value="Unassembled WGS sequence"/>
</dbReference>
<dbReference type="SUPFAM" id="SSF51445">
    <property type="entry name" value="(Trans)glycosidases"/>
    <property type="match status" value="1"/>
</dbReference>
<dbReference type="Gene3D" id="3.20.20.80">
    <property type="entry name" value="Glycosidases"/>
    <property type="match status" value="1"/>
</dbReference>
<organism evidence="3 5">
    <name type="scientific">Polaribacter dokdonensis DSW-5</name>
    <dbReference type="NCBI Taxonomy" id="1300348"/>
    <lineage>
        <taxon>Bacteria</taxon>
        <taxon>Pseudomonadati</taxon>
        <taxon>Bacteroidota</taxon>
        <taxon>Flavobacteriia</taxon>
        <taxon>Flavobacteriales</taxon>
        <taxon>Flavobacteriaceae</taxon>
    </lineage>
</organism>
<name>A0A0M9CE17_9FLAO</name>
<dbReference type="Proteomes" id="UP000183071">
    <property type="component" value="Unassembled WGS sequence"/>
</dbReference>
<gene>
    <name evidence="3" type="ORF">I602_103</name>
    <name evidence="4" type="ORF">SAMN05444353_2669</name>
</gene>
<evidence type="ECO:0000313" key="5">
    <source>
        <dbReference type="Proteomes" id="UP000037716"/>
    </source>
</evidence>
<protein>
    <submittedName>
        <fullName evidence="4">Maltooligosyl trehalose synthase</fullName>
    </submittedName>
    <submittedName>
        <fullName evidence="3">Sucrose phosphorylase</fullName>
    </submittedName>
</protein>
<evidence type="ECO:0000256" key="2">
    <source>
        <dbReference type="ARBA" id="ARBA00022679"/>
    </source>
</evidence>
<reference evidence="4 6" key="2">
    <citation type="submission" date="2016-10" db="EMBL/GenBank/DDBJ databases">
        <authorList>
            <person name="Varghese N."/>
            <person name="Submissions S."/>
        </authorList>
    </citation>
    <scope>NUCLEOTIDE SEQUENCE [LARGE SCALE GENOMIC DNA]</scope>
    <source>
        <strain evidence="4 6">DSW-5</strain>
    </source>
</reference>
<evidence type="ECO:0000313" key="6">
    <source>
        <dbReference type="Proteomes" id="UP000183071"/>
    </source>
</evidence>
<keyword evidence="2" id="KW-0808">Transferase</keyword>
<keyword evidence="6" id="KW-1185">Reference proteome</keyword>
<dbReference type="STRING" id="1300348.I602_103"/>
<dbReference type="GO" id="GO:0005975">
    <property type="term" value="P:carbohydrate metabolic process"/>
    <property type="evidence" value="ECO:0007669"/>
    <property type="project" value="InterPro"/>
</dbReference>
<dbReference type="GO" id="GO:0016757">
    <property type="term" value="F:glycosyltransferase activity"/>
    <property type="evidence" value="ECO:0007669"/>
    <property type="project" value="UniProtKB-KW"/>
</dbReference>
<sequence>MNNNSISNGVMFNAYPDSIGSKLSDTIELFQRPEFKNAFSLFYVLPTFFNSDLDRGFSIIDYNLNKELVSKSDLKALKDLNIELKFDIVLNHLSVASPQFKDLIKNGEQSKYKDFFINWNNFWEGNATMGNDGIMIPHKAFLDKLFMRKSGLPVLQVPFPDESVKPYWNTFYQKVTSNKINLSKLESILEESNADVSSLCARINKAIDEEEDLATIDFGTYANQKLQVLHHIYMNSTFLGQMDVNAKSDLIWEFYQETLEKVSSYGGKILRLDAFAYLHKQVGETNFFNTPGTWNYLSKIKNIADEHDLMLLPEIHAEYGVKLHEEVAEEGYFIYDFFLPGLTIHTLESKNNSALLKWIHEIVDKKYKTVNMLGCHDGIPVLDLKGKEVNGAYNKGLLEDKEIENIMTTILNRGGRVKNLYDAEGNKISYYQVNATYFSALDENETKLLMARAIQMFMPGIPQIWYLDLFAGKNDYEAADKAGSGGHKEINRTNLSLEQINEGLQKEIVLKQLALIRFRNTCKAFSGKIKVNSSGSNKIDISWSFEDEEATLFIDLISSELKVHHKSKVGIKSSII</sequence>
<dbReference type="InterPro" id="IPR045857">
    <property type="entry name" value="O16G_dom_2"/>
</dbReference>
<dbReference type="PATRIC" id="fig|1300348.6.peg.105"/>
<dbReference type="InterPro" id="IPR017853">
    <property type="entry name" value="GH"/>
</dbReference>